<feature type="region of interest" description="Disordered" evidence="1">
    <location>
        <begin position="919"/>
        <end position="1000"/>
    </location>
</feature>
<dbReference type="OrthoDB" id="8962639at2759"/>
<dbReference type="PANTHER" id="PTHR34589:SF2">
    <property type="entry name" value="ZINC FINGER TRANSLOCATION-ASSOCIATED PROTEIN"/>
    <property type="match status" value="1"/>
</dbReference>
<feature type="compositionally biased region" description="Polar residues" evidence="1">
    <location>
        <begin position="801"/>
        <end position="818"/>
    </location>
</feature>
<evidence type="ECO:0000259" key="2">
    <source>
        <dbReference type="Pfam" id="PF18658"/>
    </source>
</evidence>
<feature type="region of interest" description="Disordered" evidence="1">
    <location>
        <begin position="800"/>
        <end position="877"/>
    </location>
</feature>
<dbReference type="GeneID" id="105904861"/>
<dbReference type="Proteomes" id="UP000515152">
    <property type="component" value="Chromosome 18"/>
</dbReference>
<dbReference type="RefSeq" id="XP_031440962.1">
    <property type="nucleotide sequence ID" value="XM_031585102.2"/>
</dbReference>
<gene>
    <name evidence="4 5" type="primary">si:dkey-28a3.2</name>
</gene>
<dbReference type="PANTHER" id="PTHR34589">
    <property type="entry name" value="SIMILAR TO RIKEN CDNA 2700081O15"/>
    <property type="match status" value="1"/>
</dbReference>
<feature type="region of interest" description="Disordered" evidence="1">
    <location>
        <begin position="1421"/>
        <end position="1445"/>
    </location>
</feature>
<name>A0A6P8GZR5_CLUHA</name>
<feature type="compositionally biased region" description="Polar residues" evidence="1">
    <location>
        <begin position="989"/>
        <end position="998"/>
    </location>
</feature>
<keyword evidence="3" id="KW-1185">Reference proteome</keyword>
<feature type="region of interest" description="Disordered" evidence="1">
    <location>
        <begin position="1047"/>
        <end position="1076"/>
    </location>
</feature>
<sequence length="1676" mass="184246">MATAKGPRTQRYHPASEFDNTTLAKKREYWRTKKREQRAKVAAVRKKLGVENARVYDARRNVLSAHMQNAASGPTLLNSDRSHQTNVCDSSELGLLTSSCGEQVEKTGVNEVLVAGACVPGSSRKLKNVSPGQRVWWFQKIKLNRVLPKFPEGSGPPQGGAMGCRKVVRTSTAGPLVASNTLAKSNGSLLNTNVPVPAVRVTVHPATTVNHRIPSRIAATNGTSSVQVYNQSLPPNGVPGLNDHKRPQVKVQIPRKALPLSVTNKVGVDVKQCPSDVSCANMKTEQCALATTLTRPLERQTPETEEERAVRRREIWRVKKREQRAKRAAKIVKERERIQRMGVPAQERAQAVGVAFNSSRLSRQGQRQAVNRARIPCVLASQTQRSNHALALSGPIPKSINTAIAIKSEGSSLTNHIVIDPEPPSVVVKTGDPKQNKAFYAPSTTTATCVVSNNMKLEHGITYAPKGVTAQFSNTAKYKYNSRIQINTFIRTQKFLYRNTRLSLSPFYENPEETVEERMARKREYWRIKKREQRAKLSSDVKTKLRERDSLVRRVKRYQGILEEMRWARAESQKAQQPRINTITSTSEAIGGFIKEDGTVTIGIPTPSFAKGTESGVEMVPPTKPLFPFPHFNVSTSRDCASFSGHVNPPPLQKRAVQLKNNYPVRVSVQTPPKLVCIRPRLVSNNHHNKFTNSSPSTSQINVSAPDHAQNMINDTTNFRRIGNVARAVGTASVAAALYPNEKITEEERIARKREYWRIKKREQRAERAARLRQGLLRGRAIAAKRRRLNQIPLSSPCVVRQTTNMNPSVPVNTSTSLPTPPSIDALPAERVKQEQELSVKEEVNPPLEQPLSNDIKPSLTPPSEPPSEADPSGSTDTQATTLLAVASMKKLLEESLSTVVSSDAPDTNIKMEEPQCKTEVEPLPVEESTTPAIKPDPVLDPVEESVEADIPGPVYFSAEDAHLQTSEHSGGHTLPPSPPLLVSPHSSQDIPPSSYASSCPEVMASSASTTPASLCSSQYLPCTQTSPPLASPQTVQMDCSPRARLKPSCSLKTSNQQPPDHQQQHGSEVPNETSVLERKREYWKFMKRQQRARKAQEKQGFRPGKTATRTFQAPNFVTGAQRPIPSSYPKASLPLNKSLSSACTLQRKTHLTAVHPLPTVHVVSPPVSEANQQQSFHQYGSCSGGSPIAQKSAQPVCPPRADLQGLRTHVPVLSPTGGSRRVPPLVQQGAVPTGGSRHVPPLVQQGAVPTGGSRHVPPLVQQGAVPTGGSRLVPPLVQQGAVPTGGSRHVPPLVQQGTVPTGGSRRVPPLVQQGTVPTGGSRRVPPLVQQGTVPMGGSRRVPPLVQQGAVPVLSGEKTGPLLLVENRRNSAPGHMQGVRRWNLQVQTGTLMPPAATLTPTPNYRPSQPIGRVAPPFNNNYKSPAKHPHTLSPHKHTQASAVDDDDDVMRRKREYWRVKKKEQRAKKAARERGLGHLDMPPPWEPVLPTLNQLPHNFQSQDSTQWFNASEETDLTLSSPVDADLGYLGVHSHAEPMKEEAEMVFQNDAEDDICPSGPSFASAWRNRYLMDYDPLNQLLVCMVCGEQQYSHSLAGARAHIEEAHPETLSLGQQERWKLQEAWDEQVAQREQFFTSQLQQHTTAHTESIAEVEVTVDMDDPSQSIYSKSTKTKNLRKF</sequence>
<feature type="compositionally biased region" description="Basic residues" evidence="1">
    <location>
        <begin position="1458"/>
        <end position="1467"/>
    </location>
</feature>
<evidence type="ECO:0000256" key="1">
    <source>
        <dbReference type="SAM" id="MobiDB-lite"/>
    </source>
</evidence>
<dbReference type="InterPro" id="IPR052675">
    <property type="entry name" value="ZnF_transloc-Spindlin_int"/>
</dbReference>
<feature type="region of interest" description="Disordered" evidence="1">
    <location>
        <begin position="1283"/>
        <end position="1328"/>
    </location>
</feature>
<protein>
    <submittedName>
        <fullName evidence="4 5">Uncharacterized protein si:dkey-28a3.2 isoform X1</fullName>
    </submittedName>
</protein>
<dbReference type="Pfam" id="PF18658">
    <property type="entry name" value="zf-C2H2_12"/>
    <property type="match status" value="1"/>
</dbReference>
<feature type="compositionally biased region" description="Basic and acidic residues" evidence="1">
    <location>
        <begin position="828"/>
        <end position="844"/>
    </location>
</feature>
<proteinExistence type="predicted"/>
<feature type="domain" description="SPIN-DOC-like zinc-finger" evidence="2">
    <location>
        <begin position="1562"/>
        <end position="1623"/>
    </location>
</feature>
<dbReference type="InterPro" id="IPR040647">
    <property type="entry name" value="SPIN-DOC_Znf-C2H2"/>
</dbReference>
<accession>A0A6P8GZR5</accession>
<reference evidence="4 5" key="1">
    <citation type="submission" date="2025-04" db="UniProtKB">
        <authorList>
            <consortium name="RefSeq"/>
        </authorList>
    </citation>
    <scope>IDENTIFICATION</scope>
</reference>
<evidence type="ECO:0000313" key="5">
    <source>
        <dbReference type="RefSeq" id="XP_031440962.1"/>
    </source>
</evidence>
<evidence type="ECO:0000313" key="3">
    <source>
        <dbReference type="Proteomes" id="UP000515152"/>
    </source>
</evidence>
<feature type="compositionally biased region" description="Basic residues" evidence="1">
    <location>
        <begin position="1424"/>
        <end position="1437"/>
    </location>
</feature>
<organism evidence="3 5">
    <name type="scientific">Clupea harengus</name>
    <name type="common">Atlantic herring</name>
    <dbReference type="NCBI Taxonomy" id="7950"/>
    <lineage>
        <taxon>Eukaryota</taxon>
        <taxon>Metazoa</taxon>
        <taxon>Chordata</taxon>
        <taxon>Craniata</taxon>
        <taxon>Vertebrata</taxon>
        <taxon>Euteleostomi</taxon>
        <taxon>Actinopterygii</taxon>
        <taxon>Neopterygii</taxon>
        <taxon>Teleostei</taxon>
        <taxon>Clupei</taxon>
        <taxon>Clupeiformes</taxon>
        <taxon>Clupeoidei</taxon>
        <taxon>Clupeidae</taxon>
        <taxon>Clupea</taxon>
    </lineage>
</organism>
<dbReference type="RefSeq" id="XP_012688255.2">
    <property type="nucleotide sequence ID" value="XM_012832801.3"/>
</dbReference>
<evidence type="ECO:0000313" key="4">
    <source>
        <dbReference type="RefSeq" id="XP_012688255.2"/>
    </source>
</evidence>
<feature type="compositionally biased region" description="Polar residues" evidence="1">
    <location>
        <begin position="1051"/>
        <end position="1075"/>
    </location>
</feature>
<dbReference type="KEGG" id="char:105904861"/>
<dbReference type="GO" id="GO:0045892">
    <property type="term" value="P:negative regulation of DNA-templated transcription"/>
    <property type="evidence" value="ECO:0007669"/>
    <property type="project" value="TreeGrafter"/>
</dbReference>
<feature type="region of interest" description="Disordered" evidence="1">
    <location>
        <begin position="1458"/>
        <end position="1481"/>
    </location>
</feature>